<dbReference type="PANTHER" id="PTHR11358">
    <property type="entry name" value="ARGINASE/AGMATINASE"/>
    <property type="match status" value="1"/>
</dbReference>
<dbReference type="GO" id="GO:0050415">
    <property type="term" value="F:formimidoylglutamase activity"/>
    <property type="evidence" value="ECO:0007669"/>
    <property type="project" value="UniProtKB-EC"/>
</dbReference>
<evidence type="ECO:0000256" key="3">
    <source>
        <dbReference type="ARBA" id="ARBA00022808"/>
    </source>
</evidence>
<proteinExistence type="inferred from homology"/>
<feature type="binding site" evidence="5">
    <location>
        <position position="155"/>
    </location>
    <ligand>
        <name>Mn(2+)</name>
        <dbReference type="ChEBI" id="CHEBI:29035"/>
        <label>1</label>
    </ligand>
</feature>
<organism evidence="8 9">
    <name type="scientific">Kurthia gibsonii</name>
    <dbReference type="NCBI Taxonomy" id="33946"/>
    <lineage>
        <taxon>Bacteria</taxon>
        <taxon>Bacillati</taxon>
        <taxon>Bacillota</taxon>
        <taxon>Bacilli</taxon>
        <taxon>Bacillales</taxon>
        <taxon>Caryophanaceae</taxon>
        <taxon>Kurthia</taxon>
    </lineage>
</organism>
<evidence type="ECO:0000313" key="8">
    <source>
        <dbReference type="EMBL" id="MEL5989199.1"/>
    </source>
</evidence>
<reference evidence="8 9" key="1">
    <citation type="submission" date="2024-04" db="EMBL/GenBank/DDBJ databases">
        <authorList>
            <person name="Wu Y.S."/>
            <person name="Zhang L."/>
        </authorList>
    </citation>
    <scope>NUCLEOTIDE SEQUENCE [LARGE SCALE GENOMIC DNA]</scope>
    <source>
        <strain evidence="8 9">KG-01</strain>
    </source>
</reference>
<dbReference type="InterPro" id="IPR006035">
    <property type="entry name" value="Ureohydrolase"/>
</dbReference>
<evidence type="ECO:0000256" key="1">
    <source>
        <dbReference type="ARBA" id="ARBA00022723"/>
    </source>
</evidence>
<dbReference type="CDD" id="cd09988">
    <property type="entry name" value="Formimidoylglutamase"/>
    <property type="match status" value="1"/>
</dbReference>
<comment type="similarity">
    <text evidence="5 7">Belongs to the arginase family.</text>
</comment>
<dbReference type="HAMAP" id="MF_00737">
    <property type="entry name" value="Formimidoylglutam"/>
    <property type="match status" value="1"/>
</dbReference>
<evidence type="ECO:0000256" key="6">
    <source>
        <dbReference type="NCBIfam" id="TIGR01227"/>
    </source>
</evidence>
<evidence type="ECO:0000313" key="9">
    <source>
        <dbReference type="Proteomes" id="UP001398420"/>
    </source>
</evidence>
<keyword evidence="2 5" id="KW-0378">Hydrolase</keyword>
<dbReference type="PIRSF" id="PIRSF036979">
    <property type="entry name" value="Arginase"/>
    <property type="match status" value="1"/>
</dbReference>
<feature type="binding site" evidence="5">
    <location>
        <position position="155"/>
    </location>
    <ligand>
        <name>Mn(2+)</name>
        <dbReference type="ChEBI" id="CHEBI:29035"/>
        <label>2</label>
    </ligand>
</feature>
<protein>
    <recommendedName>
        <fullName evidence="5 6">Formimidoylglutamase</fullName>
        <ecNumber evidence="5 6">3.5.3.8</ecNumber>
    </recommendedName>
    <alternativeName>
        <fullName evidence="5">Formiminoglutamase</fullName>
    </alternativeName>
    <alternativeName>
        <fullName evidence="5">Formiminoglutamate hydrolase</fullName>
    </alternativeName>
</protein>
<dbReference type="Proteomes" id="UP001398420">
    <property type="component" value="Unassembled WGS sequence"/>
</dbReference>
<dbReference type="Pfam" id="PF00491">
    <property type="entry name" value="Arginase"/>
    <property type="match status" value="1"/>
</dbReference>
<comment type="cofactor">
    <cofactor evidence="5">
        <name>Mn(2+)</name>
        <dbReference type="ChEBI" id="CHEBI:29035"/>
    </cofactor>
    <text evidence="5">Binds 2 manganese ions per subunit.</text>
</comment>
<feature type="binding site" evidence="5">
    <location>
        <position position="240"/>
    </location>
    <ligand>
        <name>Mn(2+)</name>
        <dbReference type="ChEBI" id="CHEBI:29035"/>
        <label>2</label>
    </ligand>
</feature>
<feature type="binding site" evidence="5">
    <location>
        <position position="157"/>
    </location>
    <ligand>
        <name>Mn(2+)</name>
        <dbReference type="ChEBI" id="CHEBI:29035"/>
        <label>2</label>
    </ligand>
</feature>
<comment type="pathway">
    <text evidence="5">Amino-acid degradation; L-histidine degradation into L-glutamate; L-glutamate from N-formimidoyl-L-glutamate (hydrolase route): step 1/1.</text>
</comment>
<evidence type="ECO:0000256" key="5">
    <source>
        <dbReference type="HAMAP-Rule" id="MF_00737"/>
    </source>
</evidence>
<sequence length="315" mass="34698">MYDSKVSAYWNGRVDSEVNEESFRLHQVVTQKKIDELEHNAADLVLMGFVCEEGVRRNQGRLGAAQGPNALRKGLASLPKNDQHIQNIVDVGNIVCEGQKLEQAQQQLGDAVQQALKTNAKCIVLGGGHETLYGHYLGVRAAYGQDAKIGLVNIDAHFDLRSYDEQPSSGTMFKQILDEDANASYFVCGIQRYGNTRELFNRADKLGVTYLYEDEMTLADVSVEFDRFANECDIVLLTLCTDVIESAHAPGVSAPSPFGLHPKMVRSIIQLVTQHEKTTSFNICEVNPALDSEGITVKLGAYLTNEAMIGITRGK</sequence>
<dbReference type="SUPFAM" id="SSF52768">
    <property type="entry name" value="Arginase/deacetylase"/>
    <property type="match status" value="1"/>
</dbReference>
<evidence type="ECO:0000256" key="7">
    <source>
        <dbReference type="PROSITE-ProRule" id="PRU00742"/>
    </source>
</evidence>
<name>A0ABU9LQ26_9BACL</name>
<dbReference type="EMBL" id="JBCEWA010000009">
    <property type="protein sequence ID" value="MEL5989199.1"/>
    <property type="molecule type" value="Genomic_DNA"/>
</dbReference>
<evidence type="ECO:0000256" key="4">
    <source>
        <dbReference type="ARBA" id="ARBA00023211"/>
    </source>
</evidence>
<feature type="binding site" evidence="5">
    <location>
        <position position="242"/>
    </location>
    <ligand>
        <name>Mn(2+)</name>
        <dbReference type="ChEBI" id="CHEBI:29035"/>
        <label>2</label>
    </ligand>
</feature>
<gene>
    <name evidence="5 8" type="primary">hutG</name>
    <name evidence="8" type="ORF">AAF454_12370</name>
</gene>
<comment type="catalytic activity">
    <reaction evidence="5">
        <text>N-formimidoyl-L-glutamate + H2O = formamide + L-glutamate</text>
        <dbReference type="Rhea" id="RHEA:22492"/>
        <dbReference type="ChEBI" id="CHEBI:15377"/>
        <dbReference type="ChEBI" id="CHEBI:16397"/>
        <dbReference type="ChEBI" id="CHEBI:29985"/>
        <dbReference type="ChEBI" id="CHEBI:58928"/>
        <dbReference type="EC" id="3.5.3.8"/>
    </reaction>
</comment>
<dbReference type="Gene3D" id="3.40.800.10">
    <property type="entry name" value="Ureohydrolase domain"/>
    <property type="match status" value="1"/>
</dbReference>
<accession>A0ABU9LQ26</accession>
<keyword evidence="1 5" id="KW-0479">Metal-binding</keyword>
<comment type="caution">
    <text evidence="8">The sequence shown here is derived from an EMBL/GenBank/DDBJ whole genome shotgun (WGS) entry which is preliminary data.</text>
</comment>
<feature type="binding site" evidence="5">
    <location>
        <position position="129"/>
    </location>
    <ligand>
        <name>Mn(2+)</name>
        <dbReference type="ChEBI" id="CHEBI:29035"/>
        <label>1</label>
    </ligand>
</feature>
<evidence type="ECO:0000256" key="2">
    <source>
        <dbReference type="ARBA" id="ARBA00022801"/>
    </source>
</evidence>
<dbReference type="PANTHER" id="PTHR11358:SF35">
    <property type="entry name" value="FORMIMIDOYLGLUTAMASE"/>
    <property type="match status" value="1"/>
</dbReference>
<keyword evidence="9" id="KW-1185">Reference proteome</keyword>
<dbReference type="InterPro" id="IPR023696">
    <property type="entry name" value="Ureohydrolase_dom_sf"/>
</dbReference>
<keyword evidence="3 5" id="KW-0369">Histidine metabolism</keyword>
<feature type="binding site" evidence="5">
    <location>
        <position position="159"/>
    </location>
    <ligand>
        <name>Mn(2+)</name>
        <dbReference type="ChEBI" id="CHEBI:29035"/>
        <label>1</label>
    </ligand>
</feature>
<keyword evidence="4 5" id="KW-0464">Manganese</keyword>
<dbReference type="RefSeq" id="WP_087682596.1">
    <property type="nucleotide sequence ID" value="NZ_JAWVOH010000001.1"/>
</dbReference>
<dbReference type="EC" id="3.5.3.8" evidence="5 6"/>
<dbReference type="PROSITE" id="PS51409">
    <property type="entry name" value="ARGINASE_2"/>
    <property type="match status" value="1"/>
</dbReference>
<dbReference type="NCBIfam" id="TIGR01227">
    <property type="entry name" value="hutG"/>
    <property type="match status" value="1"/>
</dbReference>
<dbReference type="InterPro" id="IPR005923">
    <property type="entry name" value="HutG"/>
</dbReference>
<comment type="function">
    <text evidence="5">Catalyzes the conversion of N-formimidoyl-L-glutamate to L-glutamate and formamide.</text>
</comment>
<feature type="binding site" evidence="5">
    <location>
        <position position="240"/>
    </location>
    <ligand>
        <name>Mn(2+)</name>
        <dbReference type="ChEBI" id="CHEBI:29035"/>
        <label>1</label>
    </ligand>
</feature>